<dbReference type="RefSeq" id="WP_074573240.1">
    <property type="nucleotide sequence ID" value="NZ_FNJQ01000034.1"/>
</dbReference>
<protein>
    <submittedName>
        <fullName evidence="3">Uncharacterized SAM-binding protein YcdF, DUF218 family</fullName>
    </submittedName>
</protein>
<organism evidence="3 4">
    <name type="scientific">Selenomonas ruminantium</name>
    <dbReference type="NCBI Taxonomy" id="971"/>
    <lineage>
        <taxon>Bacteria</taxon>
        <taxon>Bacillati</taxon>
        <taxon>Bacillota</taxon>
        <taxon>Negativicutes</taxon>
        <taxon>Selenomonadales</taxon>
        <taxon>Selenomonadaceae</taxon>
        <taxon>Selenomonas</taxon>
    </lineage>
</organism>
<dbReference type="PANTHER" id="PTHR30336:SF4">
    <property type="entry name" value="ENVELOPE BIOGENESIS FACTOR ELYC"/>
    <property type="match status" value="1"/>
</dbReference>
<dbReference type="InterPro" id="IPR014729">
    <property type="entry name" value="Rossmann-like_a/b/a_fold"/>
</dbReference>
<dbReference type="Proteomes" id="UP000182412">
    <property type="component" value="Unassembled WGS sequence"/>
</dbReference>
<dbReference type="PANTHER" id="PTHR30336">
    <property type="entry name" value="INNER MEMBRANE PROTEIN, PROBABLE PERMEASE"/>
    <property type="match status" value="1"/>
</dbReference>
<dbReference type="CDD" id="cd06259">
    <property type="entry name" value="YdcF-like"/>
    <property type="match status" value="1"/>
</dbReference>
<accession>A0A1H0UK34</accession>
<keyword evidence="1" id="KW-0472">Membrane</keyword>
<reference evidence="3 4" key="1">
    <citation type="submission" date="2016-10" db="EMBL/GenBank/DDBJ databases">
        <authorList>
            <person name="de Groot N.N."/>
        </authorList>
    </citation>
    <scope>NUCLEOTIDE SEQUENCE [LARGE SCALE GENOMIC DNA]</scope>
    <source>
        <strain evidence="3 4">S137</strain>
    </source>
</reference>
<dbReference type="InterPro" id="IPR003848">
    <property type="entry name" value="DUF218"/>
</dbReference>
<dbReference type="GO" id="GO:0005886">
    <property type="term" value="C:plasma membrane"/>
    <property type="evidence" value="ECO:0007669"/>
    <property type="project" value="TreeGrafter"/>
</dbReference>
<dbReference type="InterPro" id="IPR051599">
    <property type="entry name" value="Cell_Envelope_Assoc"/>
</dbReference>
<keyword evidence="1" id="KW-0812">Transmembrane</keyword>
<evidence type="ECO:0000259" key="2">
    <source>
        <dbReference type="Pfam" id="PF02698"/>
    </source>
</evidence>
<sequence>MVYLLKFGAAWILPPGIFFLGLWFAAWRLYKKREKGLAGVLAALVLVFYLLCTPLVSERVMGALESAYEPPANPQGDVIIMLGGGAYPDTPDVSGQGTLCSSPANRLLTAVRLQRKLDLPIILSGGQVYSDSGPEAVIAKRILMDLGVPEDKIIVEGRSINTTQNAQFSTEIMREKGLKKPILVTSAFHMRRSVLNFNKCGMEVTAYPADYRVNTRHDFHYNKLKPSVSALDDNVIVLQEVLRALVTRYLE</sequence>
<feature type="transmembrane region" description="Helical" evidence="1">
    <location>
        <begin position="37"/>
        <end position="56"/>
    </location>
</feature>
<dbReference type="EMBL" id="FNJQ01000034">
    <property type="protein sequence ID" value="SDP66662.1"/>
    <property type="molecule type" value="Genomic_DNA"/>
</dbReference>
<name>A0A1H0UK34_SELRU</name>
<evidence type="ECO:0000313" key="3">
    <source>
        <dbReference type="EMBL" id="SDP66662.1"/>
    </source>
</evidence>
<gene>
    <name evidence="3" type="ORF">SAMN05216366_13421</name>
</gene>
<feature type="domain" description="DUF218" evidence="2">
    <location>
        <begin position="77"/>
        <end position="242"/>
    </location>
</feature>
<dbReference type="OrthoDB" id="9782395at2"/>
<dbReference type="Pfam" id="PF02698">
    <property type="entry name" value="DUF218"/>
    <property type="match status" value="1"/>
</dbReference>
<proteinExistence type="predicted"/>
<dbReference type="GO" id="GO:0043164">
    <property type="term" value="P:Gram-negative-bacterium-type cell wall biogenesis"/>
    <property type="evidence" value="ECO:0007669"/>
    <property type="project" value="TreeGrafter"/>
</dbReference>
<feature type="transmembrane region" description="Helical" evidence="1">
    <location>
        <begin position="12"/>
        <end position="30"/>
    </location>
</feature>
<evidence type="ECO:0000313" key="4">
    <source>
        <dbReference type="Proteomes" id="UP000182412"/>
    </source>
</evidence>
<keyword evidence="1" id="KW-1133">Transmembrane helix</keyword>
<dbReference type="GO" id="GO:0000270">
    <property type="term" value="P:peptidoglycan metabolic process"/>
    <property type="evidence" value="ECO:0007669"/>
    <property type="project" value="TreeGrafter"/>
</dbReference>
<dbReference type="Gene3D" id="3.40.50.620">
    <property type="entry name" value="HUPs"/>
    <property type="match status" value="1"/>
</dbReference>
<evidence type="ECO:0000256" key="1">
    <source>
        <dbReference type="SAM" id="Phobius"/>
    </source>
</evidence>
<dbReference type="AlphaFoldDB" id="A0A1H0UK34"/>